<evidence type="ECO:0000256" key="3">
    <source>
        <dbReference type="ARBA" id="ARBA00022989"/>
    </source>
</evidence>
<dbReference type="InterPro" id="IPR032808">
    <property type="entry name" value="DoxX"/>
</dbReference>
<comment type="subcellular location">
    <subcellularLocation>
        <location evidence="1">Membrane</location>
        <topology evidence="1">Multi-pass membrane protein</topology>
    </subcellularLocation>
</comment>
<name>A0AA49GI73_9BACT</name>
<keyword evidence="4 5" id="KW-0472">Membrane</keyword>
<dbReference type="EMBL" id="CP120682">
    <property type="protein sequence ID" value="WKN34131.1"/>
    <property type="molecule type" value="Genomic_DNA"/>
</dbReference>
<evidence type="ECO:0000313" key="6">
    <source>
        <dbReference type="EMBL" id="WKN34131.1"/>
    </source>
</evidence>
<evidence type="ECO:0000256" key="5">
    <source>
        <dbReference type="SAM" id="Phobius"/>
    </source>
</evidence>
<evidence type="ECO:0000256" key="4">
    <source>
        <dbReference type="ARBA" id="ARBA00023136"/>
    </source>
</evidence>
<feature type="transmembrane region" description="Helical" evidence="5">
    <location>
        <begin position="88"/>
        <end position="114"/>
    </location>
</feature>
<keyword evidence="2 5" id="KW-0812">Transmembrane</keyword>
<dbReference type="GO" id="GO:0016020">
    <property type="term" value="C:membrane"/>
    <property type="evidence" value="ECO:0007669"/>
    <property type="project" value="UniProtKB-SubCell"/>
</dbReference>
<keyword evidence="3 5" id="KW-1133">Transmembrane helix</keyword>
<reference evidence="6" key="1">
    <citation type="journal article" date="2023" name="Comput. Struct. Biotechnol. J.">
        <title>Discovery of a novel marine Bacteroidetes with a rich repertoire of carbohydrate-active enzymes.</title>
        <authorList>
            <person name="Chen B."/>
            <person name="Liu G."/>
            <person name="Chen Q."/>
            <person name="Wang H."/>
            <person name="Liu L."/>
            <person name="Tang K."/>
        </authorList>
    </citation>
    <scope>NUCLEOTIDE SEQUENCE</scope>
    <source>
        <strain evidence="6">TK19036</strain>
    </source>
</reference>
<gene>
    <name evidence="6" type="ORF">K4G66_17270</name>
</gene>
<proteinExistence type="predicted"/>
<dbReference type="Pfam" id="PF07681">
    <property type="entry name" value="DoxX"/>
    <property type="match status" value="1"/>
</dbReference>
<evidence type="ECO:0000256" key="1">
    <source>
        <dbReference type="ARBA" id="ARBA00004141"/>
    </source>
</evidence>
<dbReference type="AlphaFoldDB" id="A0AA49GI73"/>
<sequence length="156" mass="17326">MRLQSGNFYYNLNNNNMEAITKLNKWANAHTNYGFDLLRMLLGSFLVYKGINFMTQTELIIDVINPVGTFGLTMILVHYIAMAHLVGGLLIILGLLTRASIIFQLPILLSAVLLNFIGEMVVVNLLQALAALALSVFFLMYGSGKHSVDYQLKLGV</sequence>
<organism evidence="6">
    <name type="scientific">Roseihalotalea indica</name>
    <dbReference type="NCBI Taxonomy" id="2867963"/>
    <lineage>
        <taxon>Bacteria</taxon>
        <taxon>Pseudomonadati</taxon>
        <taxon>Bacteroidota</taxon>
        <taxon>Cytophagia</taxon>
        <taxon>Cytophagales</taxon>
        <taxon>Catalimonadaceae</taxon>
        <taxon>Roseihalotalea</taxon>
    </lineage>
</organism>
<protein>
    <submittedName>
        <fullName evidence="6">DoxX family membrane protein</fullName>
    </submittedName>
</protein>
<feature type="transmembrane region" description="Helical" evidence="5">
    <location>
        <begin position="121"/>
        <end position="141"/>
    </location>
</feature>
<accession>A0AA49GI73</accession>
<feature type="transmembrane region" description="Helical" evidence="5">
    <location>
        <begin position="63"/>
        <end position="82"/>
    </location>
</feature>
<reference evidence="6" key="2">
    <citation type="journal article" date="2024" name="Antonie Van Leeuwenhoek">
        <title>Roseihalotalea indica gen. nov., sp. nov., a halophilic Bacteroidetes from mesopelagic Southwest Indian Ocean with higher carbohydrate metabolic potential.</title>
        <authorList>
            <person name="Chen B."/>
            <person name="Zhang M."/>
            <person name="Lin D."/>
            <person name="Ye J."/>
            <person name="Tang K."/>
        </authorList>
    </citation>
    <scope>NUCLEOTIDE SEQUENCE</scope>
    <source>
        <strain evidence="6">TK19036</strain>
    </source>
</reference>
<evidence type="ECO:0000256" key="2">
    <source>
        <dbReference type="ARBA" id="ARBA00022692"/>
    </source>
</evidence>